<dbReference type="GO" id="GO:0005874">
    <property type="term" value="C:microtubule"/>
    <property type="evidence" value="ECO:0007669"/>
    <property type="project" value="UniProtKB-KW"/>
</dbReference>
<dbReference type="PROSITE" id="PS50200">
    <property type="entry name" value="RA"/>
    <property type="match status" value="1"/>
</dbReference>
<dbReference type="Gene3D" id="3.30.60.20">
    <property type="match status" value="1"/>
</dbReference>
<evidence type="ECO:0000313" key="6">
    <source>
        <dbReference type="EMBL" id="KAJ6216476.1"/>
    </source>
</evidence>
<feature type="region of interest" description="Disordered" evidence="2">
    <location>
        <begin position="665"/>
        <end position="685"/>
    </location>
</feature>
<dbReference type="SMART" id="SM00314">
    <property type="entry name" value="RA"/>
    <property type="match status" value="1"/>
</dbReference>
<feature type="compositionally biased region" description="Low complexity" evidence="2">
    <location>
        <begin position="417"/>
        <end position="430"/>
    </location>
</feature>
<evidence type="ECO:0000259" key="4">
    <source>
        <dbReference type="PROSITE" id="PS50200"/>
    </source>
</evidence>
<evidence type="ECO:0000259" key="3">
    <source>
        <dbReference type="PROSITE" id="PS50081"/>
    </source>
</evidence>
<evidence type="ECO:0000259" key="5">
    <source>
        <dbReference type="PROSITE" id="PS50951"/>
    </source>
</evidence>
<feature type="compositionally biased region" description="Polar residues" evidence="2">
    <location>
        <begin position="166"/>
        <end position="178"/>
    </location>
</feature>
<dbReference type="Gene3D" id="1.20.5.110">
    <property type="match status" value="1"/>
</dbReference>
<organism evidence="6 7">
    <name type="scientific">Blomia tropicalis</name>
    <name type="common">Mite</name>
    <dbReference type="NCBI Taxonomy" id="40697"/>
    <lineage>
        <taxon>Eukaryota</taxon>
        <taxon>Metazoa</taxon>
        <taxon>Ecdysozoa</taxon>
        <taxon>Arthropoda</taxon>
        <taxon>Chelicerata</taxon>
        <taxon>Arachnida</taxon>
        <taxon>Acari</taxon>
        <taxon>Acariformes</taxon>
        <taxon>Sarcoptiformes</taxon>
        <taxon>Astigmata</taxon>
        <taxon>Glycyphagoidea</taxon>
        <taxon>Echimyopodidae</taxon>
        <taxon>Blomia</taxon>
    </lineage>
</organism>
<keyword evidence="7" id="KW-1185">Reference proteome</keyword>
<feature type="domain" description="Ras-associating" evidence="4">
    <location>
        <begin position="607"/>
        <end position="738"/>
    </location>
</feature>
<dbReference type="PANTHER" id="PTHR22738:SF10">
    <property type="entry name" value="RAS ASSOCIATION DOMAIN-CONTAINING PROTEIN 1 HOMOLOG"/>
    <property type="match status" value="1"/>
</dbReference>
<dbReference type="CDD" id="cd01778">
    <property type="entry name" value="RA_RASSF1_like"/>
    <property type="match status" value="1"/>
</dbReference>
<dbReference type="CDD" id="cd21885">
    <property type="entry name" value="SARAH_RASSF1-like"/>
    <property type="match status" value="1"/>
</dbReference>
<keyword evidence="1" id="KW-0493">Microtubule</keyword>
<feature type="compositionally biased region" description="Low complexity" evidence="2">
    <location>
        <begin position="506"/>
        <end position="517"/>
    </location>
</feature>
<feature type="domain" description="SARAH" evidence="5">
    <location>
        <begin position="740"/>
        <end position="787"/>
    </location>
</feature>
<accession>A0A9Q0RKM1</accession>
<dbReference type="AlphaFoldDB" id="A0A9Q0RKM1"/>
<protein>
    <submittedName>
        <fullName evidence="6">Uncharacterized protein</fullName>
    </submittedName>
</protein>
<name>A0A9Q0RKM1_BLOTA</name>
<reference evidence="6" key="1">
    <citation type="submission" date="2022-12" db="EMBL/GenBank/DDBJ databases">
        <title>Genome assemblies of Blomia tropicalis.</title>
        <authorList>
            <person name="Cui Y."/>
        </authorList>
    </citation>
    <scope>NUCLEOTIDE SEQUENCE</scope>
    <source>
        <tissue evidence="6">Adult mites</tissue>
    </source>
</reference>
<dbReference type="EMBL" id="JAPWDV010000003">
    <property type="protein sequence ID" value="KAJ6216476.1"/>
    <property type="molecule type" value="Genomic_DNA"/>
</dbReference>
<dbReference type="OMA" id="HEFQRYE"/>
<feature type="region of interest" description="Disordered" evidence="2">
    <location>
        <begin position="490"/>
        <end position="517"/>
    </location>
</feature>
<dbReference type="Pfam" id="PF16517">
    <property type="entry name" value="Nore1-SARAH"/>
    <property type="match status" value="1"/>
</dbReference>
<feature type="compositionally biased region" description="Polar residues" evidence="2">
    <location>
        <begin position="490"/>
        <end position="499"/>
    </location>
</feature>
<proteinExistence type="predicted"/>
<dbReference type="InterPro" id="IPR000159">
    <property type="entry name" value="RA_dom"/>
</dbReference>
<dbReference type="PROSITE" id="PS50081">
    <property type="entry name" value="ZF_DAG_PE_2"/>
    <property type="match status" value="1"/>
</dbReference>
<dbReference type="Proteomes" id="UP001142055">
    <property type="component" value="Chromosome 3"/>
</dbReference>
<evidence type="ECO:0000256" key="2">
    <source>
        <dbReference type="SAM" id="MobiDB-lite"/>
    </source>
</evidence>
<dbReference type="Gene3D" id="3.10.20.90">
    <property type="entry name" value="Phosphatidylinositol 3-kinase Catalytic Subunit, Chain A, domain 1"/>
    <property type="match status" value="1"/>
</dbReference>
<feature type="domain" description="Phorbol-ester/DAG-type" evidence="3">
    <location>
        <begin position="235"/>
        <end position="347"/>
    </location>
</feature>
<dbReference type="GO" id="GO:0007165">
    <property type="term" value="P:signal transduction"/>
    <property type="evidence" value="ECO:0007669"/>
    <property type="project" value="InterPro"/>
</dbReference>
<feature type="region of interest" description="Disordered" evidence="2">
    <location>
        <begin position="275"/>
        <end position="299"/>
    </location>
</feature>
<dbReference type="PROSITE" id="PS50951">
    <property type="entry name" value="SARAH"/>
    <property type="match status" value="1"/>
</dbReference>
<feature type="compositionally biased region" description="Basic residues" evidence="2">
    <location>
        <begin position="360"/>
        <end position="379"/>
    </location>
</feature>
<feature type="region of interest" description="Disordered" evidence="2">
    <location>
        <begin position="166"/>
        <end position="187"/>
    </location>
</feature>
<sequence length="828" mass="93396">MLDEVVENNLCQDNISTFGDHLFSSSSSKSKQPLIVSHSDGSLRTRLYDSEHHKNTNDNKSFTAEIVNSISDSGLSKYSEQFSGDNQLYSQQSITYNGDSQFDPLDGTNLSDSLSSLYLPQFSRQLGSTIMSGLNWINQIEFGSILQNIVQNTNIFRRRNSSTLKNVANQSSTTNDGQTSSTTSNTLSYSSNTFQTKALARLLNSSNVKTLKPSELIELDSFGLVELDNVEPGIGHEFQRYENDKPTWCDACAEYLSTPVMNDDTAATISNISSTMTTTTSTPSKNNNNTNSIGTSPKGINNVMSNGLGTSTPVSVQADHLMRTYLQCRKCNYVCHLKCHNLIRIDCQPSLSAVSPHSPPKNHLRSNMKPKRNNRHRNSVRFDSESVRSIISSTSTDTITELPLDSNNNSDDIGGVDDNNSSQENSQSDTNENDDSTLMTSSFTTDLNSDLTFDQTETLIADDEMGNSLSLNDSVFTETKYDHEITNGNHQTIESNSYDNNEHEPQPSSSNNQNIQSNHTLPELLTPSDIVNLKQKILKYNNRIRSKGSGLGITLIDETKQLFRGFLRVHMNLTRPINVIAGKRPPSIYDIINEEEKQQQQPNNNQRKTLTSFYMPRDTVKNIHITSESTSLQVIKAMLKKFKVVDNPQKFALYLRRRFPDEELQKMQDDEESSTSSTSTNNDEHRRFEEAISQFLTPSNYGHSLKRLNDQERPLILQLEFDSFLYGSVDIVLQENDNADIAWDAFEVPELKNFLKILDREENEHLEHVQTHYHELKRVIQVLIEYEESKRRMVDIVHPKSDDIDGNQPDKNADDNTESKNSVVMVNS</sequence>
<dbReference type="InterPro" id="IPR002219">
    <property type="entry name" value="PKC_DAG/PE"/>
</dbReference>
<gene>
    <name evidence="6" type="ORF">RDWZM_007633</name>
</gene>
<comment type="caution">
    <text evidence="6">The sequence shown here is derived from an EMBL/GenBank/DDBJ whole genome shotgun (WGS) entry which is preliminary data.</text>
</comment>
<evidence type="ECO:0000256" key="1">
    <source>
        <dbReference type="ARBA" id="ARBA00022701"/>
    </source>
</evidence>
<dbReference type="InterPro" id="IPR011524">
    <property type="entry name" value="SARAH_dom"/>
</dbReference>
<dbReference type="Pfam" id="PF00788">
    <property type="entry name" value="RA"/>
    <property type="match status" value="1"/>
</dbReference>
<feature type="compositionally biased region" description="Polar residues" evidence="2">
    <location>
        <begin position="819"/>
        <end position="828"/>
    </location>
</feature>
<feature type="compositionally biased region" description="Low complexity" evidence="2">
    <location>
        <begin position="275"/>
        <end position="296"/>
    </location>
</feature>
<dbReference type="InterPro" id="IPR033614">
    <property type="entry name" value="RASSF1-6"/>
</dbReference>
<feature type="region of interest" description="Disordered" evidence="2">
    <location>
        <begin position="797"/>
        <end position="828"/>
    </location>
</feature>
<evidence type="ECO:0000313" key="7">
    <source>
        <dbReference type="Proteomes" id="UP001142055"/>
    </source>
</evidence>
<dbReference type="PANTHER" id="PTHR22738">
    <property type="entry name" value="RASSF"/>
    <property type="match status" value="1"/>
</dbReference>
<feature type="region of interest" description="Disordered" evidence="2">
    <location>
        <begin position="398"/>
        <end position="442"/>
    </location>
</feature>
<feature type="region of interest" description="Disordered" evidence="2">
    <location>
        <begin position="351"/>
        <end position="386"/>
    </location>
</feature>